<dbReference type="AlphaFoldDB" id="A0A5B9WDP8"/>
<dbReference type="RefSeq" id="WP_148598057.1">
    <property type="nucleotide sequence ID" value="NZ_CP042997.1"/>
</dbReference>
<dbReference type="EMBL" id="CP042997">
    <property type="protein sequence ID" value="QEH38637.1"/>
    <property type="molecule type" value="Genomic_DNA"/>
</dbReference>
<sequence>MIDGRILRDRQADTLALVDKLSAPPQVGSVAVLAQTKAVATYPGVASAFFACAPIEVDGPETEGAAATFTADASRTIYALNLGTRLPPLGTKVILHACGGRWTFRFDG</sequence>
<evidence type="ECO:0000313" key="1">
    <source>
        <dbReference type="EMBL" id="QEH38637.1"/>
    </source>
</evidence>
<gene>
    <name evidence="1" type="ORF">OJF2_72430</name>
</gene>
<name>A0A5B9WDP8_9BACT</name>
<keyword evidence="2" id="KW-1185">Reference proteome</keyword>
<reference evidence="1 2" key="1">
    <citation type="submission" date="2019-08" db="EMBL/GenBank/DDBJ databases">
        <title>Deep-cultivation of Planctomycetes and their phenomic and genomic characterization uncovers novel biology.</title>
        <authorList>
            <person name="Wiegand S."/>
            <person name="Jogler M."/>
            <person name="Boedeker C."/>
            <person name="Pinto D."/>
            <person name="Vollmers J."/>
            <person name="Rivas-Marin E."/>
            <person name="Kohn T."/>
            <person name="Peeters S.H."/>
            <person name="Heuer A."/>
            <person name="Rast P."/>
            <person name="Oberbeckmann S."/>
            <person name="Bunk B."/>
            <person name="Jeske O."/>
            <person name="Meyerdierks A."/>
            <person name="Storesund J.E."/>
            <person name="Kallscheuer N."/>
            <person name="Luecker S."/>
            <person name="Lage O.M."/>
            <person name="Pohl T."/>
            <person name="Merkel B.J."/>
            <person name="Hornburger P."/>
            <person name="Mueller R.-W."/>
            <person name="Bruemmer F."/>
            <person name="Labrenz M."/>
            <person name="Spormann A.M."/>
            <person name="Op den Camp H."/>
            <person name="Overmann J."/>
            <person name="Amann R."/>
            <person name="Jetten M.S.M."/>
            <person name="Mascher T."/>
            <person name="Medema M.H."/>
            <person name="Devos D.P."/>
            <person name="Kaster A.-K."/>
            <person name="Ovreas L."/>
            <person name="Rohde M."/>
            <person name="Galperin M.Y."/>
            <person name="Jogler C."/>
        </authorList>
    </citation>
    <scope>NUCLEOTIDE SEQUENCE [LARGE SCALE GENOMIC DNA]</scope>
    <source>
        <strain evidence="1 2">OJF2</strain>
    </source>
</reference>
<dbReference type="OrthoDB" id="283381at2"/>
<dbReference type="Proteomes" id="UP000324233">
    <property type="component" value="Chromosome"/>
</dbReference>
<evidence type="ECO:0000313" key="2">
    <source>
        <dbReference type="Proteomes" id="UP000324233"/>
    </source>
</evidence>
<organism evidence="1 2">
    <name type="scientific">Aquisphaera giovannonii</name>
    <dbReference type="NCBI Taxonomy" id="406548"/>
    <lineage>
        <taxon>Bacteria</taxon>
        <taxon>Pseudomonadati</taxon>
        <taxon>Planctomycetota</taxon>
        <taxon>Planctomycetia</taxon>
        <taxon>Isosphaerales</taxon>
        <taxon>Isosphaeraceae</taxon>
        <taxon>Aquisphaera</taxon>
    </lineage>
</organism>
<proteinExistence type="predicted"/>
<accession>A0A5B9WDP8</accession>
<dbReference type="KEGG" id="agv:OJF2_72430"/>
<protein>
    <submittedName>
        <fullName evidence="1">Uncharacterized protein</fullName>
    </submittedName>
</protein>